<feature type="domain" description="CBS" evidence="12">
    <location>
        <begin position="502"/>
        <end position="561"/>
    </location>
</feature>
<dbReference type="Pfam" id="PF00571">
    <property type="entry name" value="CBS"/>
    <property type="match status" value="2"/>
</dbReference>
<keyword evidence="4 11" id="KW-1133">Transmembrane helix</keyword>
<feature type="domain" description="CBS" evidence="12">
    <location>
        <begin position="433"/>
        <end position="495"/>
    </location>
</feature>
<dbReference type="InterPro" id="IPR014743">
    <property type="entry name" value="Cl-channel_core"/>
</dbReference>
<dbReference type="Pfam" id="PF00654">
    <property type="entry name" value="Voltage_CLC"/>
    <property type="match status" value="1"/>
</dbReference>
<dbReference type="InterPro" id="IPR001807">
    <property type="entry name" value="ClC"/>
</dbReference>
<dbReference type="InterPro" id="IPR046342">
    <property type="entry name" value="CBS_dom_sf"/>
</dbReference>
<sequence length="567" mass="59876">MLLISAAALVVGLISTLAAYALTWLISVITHLAFYQHWSALPATPQGHHLGVWVIIVPVIGAVIIGLMARFGSEKIRGHGIPEALEAILLGRSFIQLKVALLKPLSAAISIGTGGPFGAEGPIIMTGGALGSLFAQRFSLSPAERKTLLVAGAAAGMTAIFSTPVAAVLLAVELLLFEWKPRSFIPVVTAVSVAAVFRVFILGSGPVFPTLPHATASGTEMACAALVGLLVGFGAGLLTLLVYGFEDLFQKLPLHWMWWPAIGALVVGIGGVFEPRVLGVGYEAIHSLLRGEIVGSAVLGLLLAKALVWSAALGSGTSGGVLAPLLIMGSSIGAALAPWLHAGDAGMWALVGMTAMMSGSMRCPFTAMLFGAELTSDYHLLPALMLGSVVSFGVNVLLMKRSILTEKLSRRGQHITCEYSIDPFEFTRVQDVMDTTPPTVPAHLPLREYAARIASAEDVLNKRQATLLLDDHNRLTGIITRGDVIRALQHPEADSLTVAGIGSRHLIVTYPAEPLHTALARMLEHNIGRLPVVDPAAPAQVLGYLGRAAILSARLRFHHEEKIHPKG</sequence>
<keyword evidence="9" id="KW-0407">Ion channel</keyword>
<keyword evidence="3 11" id="KW-0812">Transmembrane</keyword>
<keyword evidence="14" id="KW-1185">Reference proteome</keyword>
<dbReference type="InterPro" id="IPR000644">
    <property type="entry name" value="CBS_dom"/>
</dbReference>
<dbReference type="InterPro" id="IPR050368">
    <property type="entry name" value="ClC-type_chloride_channel"/>
</dbReference>
<feature type="transmembrane region" description="Helical" evidence="11">
    <location>
        <begin position="293"/>
        <end position="315"/>
    </location>
</feature>
<feature type="transmembrane region" description="Helical" evidence="11">
    <location>
        <begin position="378"/>
        <end position="398"/>
    </location>
</feature>
<feature type="transmembrane region" description="Helical" evidence="11">
    <location>
        <begin position="147"/>
        <end position="172"/>
    </location>
</feature>
<keyword evidence="6 11" id="KW-0472">Membrane</keyword>
<keyword evidence="7" id="KW-0869">Chloride channel</keyword>
<keyword evidence="5" id="KW-0406">Ion transport</keyword>
<comment type="caution">
    <text evidence="13">The sequence shown here is derived from an EMBL/GenBank/DDBJ whole genome shotgun (WGS) entry which is preliminary data.</text>
</comment>
<dbReference type="PROSITE" id="PS51371">
    <property type="entry name" value="CBS"/>
    <property type="match status" value="2"/>
</dbReference>
<dbReference type="CDD" id="cd00400">
    <property type="entry name" value="Voltage_gated_ClC"/>
    <property type="match status" value="1"/>
</dbReference>
<organism evidence="13 14">
    <name type="scientific">Prosthecobacter fluviatilis</name>
    <dbReference type="NCBI Taxonomy" id="445931"/>
    <lineage>
        <taxon>Bacteria</taxon>
        <taxon>Pseudomonadati</taxon>
        <taxon>Verrucomicrobiota</taxon>
        <taxon>Verrucomicrobiia</taxon>
        <taxon>Verrucomicrobiales</taxon>
        <taxon>Verrucomicrobiaceae</taxon>
        <taxon>Prosthecobacter</taxon>
    </lineage>
</organism>
<evidence type="ECO:0000256" key="9">
    <source>
        <dbReference type="ARBA" id="ARBA00023303"/>
    </source>
</evidence>
<feature type="transmembrane region" description="Helical" evidence="11">
    <location>
        <begin position="222"/>
        <end position="244"/>
    </location>
</feature>
<evidence type="ECO:0000256" key="10">
    <source>
        <dbReference type="PROSITE-ProRule" id="PRU00703"/>
    </source>
</evidence>
<keyword evidence="8" id="KW-0868">Chloride</keyword>
<feature type="transmembrane region" description="Helical" evidence="11">
    <location>
        <begin position="7"/>
        <end position="30"/>
    </location>
</feature>
<dbReference type="RefSeq" id="WP_377163690.1">
    <property type="nucleotide sequence ID" value="NZ_JBHSMQ010000001.1"/>
</dbReference>
<dbReference type="PRINTS" id="PR00762">
    <property type="entry name" value="CLCHANNEL"/>
</dbReference>
<evidence type="ECO:0000259" key="12">
    <source>
        <dbReference type="PROSITE" id="PS51371"/>
    </source>
</evidence>
<feature type="transmembrane region" description="Helical" evidence="11">
    <location>
        <begin position="321"/>
        <end position="340"/>
    </location>
</feature>
<evidence type="ECO:0000256" key="8">
    <source>
        <dbReference type="ARBA" id="ARBA00023214"/>
    </source>
</evidence>
<dbReference type="PANTHER" id="PTHR43427">
    <property type="entry name" value="CHLORIDE CHANNEL PROTEIN CLC-E"/>
    <property type="match status" value="1"/>
</dbReference>
<evidence type="ECO:0000256" key="7">
    <source>
        <dbReference type="ARBA" id="ARBA00023173"/>
    </source>
</evidence>
<reference evidence="14" key="1">
    <citation type="journal article" date="2019" name="Int. J. Syst. Evol. Microbiol.">
        <title>The Global Catalogue of Microorganisms (GCM) 10K type strain sequencing project: providing services to taxonomists for standard genome sequencing and annotation.</title>
        <authorList>
            <consortium name="The Broad Institute Genomics Platform"/>
            <consortium name="The Broad Institute Genome Sequencing Center for Infectious Disease"/>
            <person name="Wu L."/>
            <person name="Ma J."/>
        </authorList>
    </citation>
    <scope>NUCLEOTIDE SEQUENCE [LARGE SCALE GENOMIC DNA]</scope>
    <source>
        <strain evidence="14">CGMCC 4.1469</strain>
    </source>
</reference>
<dbReference type="EMBL" id="JBHSMQ010000001">
    <property type="protein sequence ID" value="MFC5454031.1"/>
    <property type="molecule type" value="Genomic_DNA"/>
</dbReference>
<feature type="transmembrane region" description="Helical" evidence="11">
    <location>
        <begin position="50"/>
        <end position="69"/>
    </location>
</feature>
<evidence type="ECO:0000256" key="11">
    <source>
        <dbReference type="SAM" id="Phobius"/>
    </source>
</evidence>
<dbReference type="Proteomes" id="UP001596052">
    <property type="component" value="Unassembled WGS sequence"/>
</dbReference>
<name>A0ABW0KMA5_9BACT</name>
<feature type="transmembrane region" description="Helical" evidence="11">
    <location>
        <begin position="256"/>
        <end position="273"/>
    </location>
</feature>
<dbReference type="PANTHER" id="PTHR43427:SF6">
    <property type="entry name" value="CHLORIDE CHANNEL PROTEIN CLC-E"/>
    <property type="match status" value="1"/>
</dbReference>
<feature type="transmembrane region" description="Helical" evidence="11">
    <location>
        <begin position="184"/>
        <end position="201"/>
    </location>
</feature>
<dbReference type="Gene3D" id="3.10.580.10">
    <property type="entry name" value="CBS-domain"/>
    <property type="match status" value="1"/>
</dbReference>
<evidence type="ECO:0000313" key="13">
    <source>
        <dbReference type="EMBL" id="MFC5454031.1"/>
    </source>
</evidence>
<dbReference type="Gene3D" id="1.10.3080.10">
    <property type="entry name" value="Clc chloride channel"/>
    <property type="match status" value="1"/>
</dbReference>
<protein>
    <submittedName>
        <fullName evidence="13">Chloride channel protein</fullName>
    </submittedName>
</protein>
<evidence type="ECO:0000313" key="14">
    <source>
        <dbReference type="Proteomes" id="UP001596052"/>
    </source>
</evidence>
<evidence type="ECO:0000256" key="3">
    <source>
        <dbReference type="ARBA" id="ARBA00022692"/>
    </source>
</evidence>
<gene>
    <name evidence="13" type="ORF">ACFQDI_04105</name>
</gene>
<evidence type="ECO:0000256" key="1">
    <source>
        <dbReference type="ARBA" id="ARBA00004141"/>
    </source>
</evidence>
<evidence type="ECO:0000256" key="2">
    <source>
        <dbReference type="ARBA" id="ARBA00022448"/>
    </source>
</evidence>
<dbReference type="SMART" id="SM00116">
    <property type="entry name" value="CBS"/>
    <property type="match status" value="2"/>
</dbReference>
<dbReference type="SUPFAM" id="SSF54631">
    <property type="entry name" value="CBS-domain pair"/>
    <property type="match status" value="1"/>
</dbReference>
<dbReference type="SUPFAM" id="SSF81340">
    <property type="entry name" value="Clc chloride channel"/>
    <property type="match status" value="1"/>
</dbReference>
<comment type="subcellular location">
    <subcellularLocation>
        <location evidence="1">Membrane</location>
        <topology evidence="1">Multi-pass membrane protein</topology>
    </subcellularLocation>
</comment>
<proteinExistence type="predicted"/>
<accession>A0ABW0KMA5</accession>
<evidence type="ECO:0000256" key="5">
    <source>
        <dbReference type="ARBA" id="ARBA00023065"/>
    </source>
</evidence>
<keyword evidence="2" id="KW-0813">Transport</keyword>
<evidence type="ECO:0000256" key="4">
    <source>
        <dbReference type="ARBA" id="ARBA00022989"/>
    </source>
</evidence>
<feature type="transmembrane region" description="Helical" evidence="11">
    <location>
        <begin position="347"/>
        <end position="372"/>
    </location>
</feature>
<keyword evidence="10" id="KW-0129">CBS domain</keyword>
<evidence type="ECO:0000256" key="6">
    <source>
        <dbReference type="ARBA" id="ARBA00023136"/>
    </source>
</evidence>